<evidence type="ECO:0000256" key="5">
    <source>
        <dbReference type="ARBA" id="ARBA00022679"/>
    </source>
</evidence>
<keyword evidence="7" id="KW-0902">Two-component regulatory system</keyword>
<feature type="transmembrane region" description="Helical" evidence="10">
    <location>
        <begin position="94"/>
        <end position="113"/>
    </location>
</feature>
<evidence type="ECO:0000313" key="13">
    <source>
        <dbReference type="EMBL" id="SFF56800.1"/>
    </source>
</evidence>
<keyword evidence="4 8" id="KW-0597">Phosphoprotein</keyword>
<organism evidence="13 14">
    <name type="scientific">Actinoplanes philippinensis</name>
    <dbReference type="NCBI Taxonomy" id="35752"/>
    <lineage>
        <taxon>Bacteria</taxon>
        <taxon>Bacillati</taxon>
        <taxon>Actinomycetota</taxon>
        <taxon>Actinomycetes</taxon>
        <taxon>Micromonosporales</taxon>
        <taxon>Micromonosporaceae</taxon>
        <taxon>Actinoplanes</taxon>
    </lineage>
</organism>
<evidence type="ECO:0000256" key="6">
    <source>
        <dbReference type="ARBA" id="ARBA00022777"/>
    </source>
</evidence>
<evidence type="ECO:0000313" key="14">
    <source>
        <dbReference type="Proteomes" id="UP000199645"/>
    </source>
</evidence>
<feature type="transmembrane region" description="Helical" evidence="10">
    <location>
        <begin position="38"/>
        <end position="58"/>
    </location>
</feature>
<dbReference type="GO" id="GO:0005886">
    <property type="term" value="C:plasma membrane"/>
    <property type="evidence" value="ECO:0007669"/>
    <property type="project" value="UniProtKB-SubCell"/>
</dbReference>
<dbReference type="InterPro" id="IPR036890">
    <property type="entry name" value="HATPase_C_sf"/>
</dbReference>
<dbReference type="SUPFAM" id="SSF55874">
    <property type="entry name" value="ATPase domain of HSP90 chaperone/DNA topoisomerase II/histidine kinase"/>
    <property type="match status" value="1"/>
</dbReference>
<dbReference type="EMBL" id="FONV01000013">
    <property type="protein sequence ID" value="SFF56800.1"/>
    <property type="molecule type" value="Genomic_DNA"/>
</dbReference>
<dbReference type="RefSeq" id="WP_177320000.1">
    <property type="nucleotide sequence ID" value="NZ_BOMT01000071.1"/>
</dbReference>
<dbReference type="SUPFAM" id="SSF47384">
    <property type="entry name" value="Homodimeric domain of signal transducing histidine kinase"/>
    <property type="match status" value="1"/>
</dbReference>
<dbReference type="InterPro" id="IPR001789">
    <property type="entry name" value="Sig_transdc_resp-reg_receiver"/>
</dbReference>
<evidence type="ECO:0000259" key="11">
    <source>
        <dbReference type="PROSITE" id="PS50109"/>
    </source>
</evidence>
<accession>A0A1I2JS88</accession>
<dbReference type="InterPro" id="IPR004358">
    <property type="entry name" value="Sig_transdc_His_kin-like_C"/>
</dbReference>
<evidence type="ECO:0000256" key="10">
    <source>
        <dbReference type="SAM" id="Phobius"/>
    </source>
</evidence>
<dbReference type="SMART" id="SM00387">
    <property type="entry name" value="HATPase_c"/>
    <property type="match status" value="1"/>
</dbReference>
<protein>
    <recommendedName>
        <fullName evidence="3">histidine kinase</fullName>
        <ecNumber evidence="3">2.7.13.3</ecNumber>
    </recommendedName>
</protein>
<dbReference type="EC" id="2.7.13.3" evidence="3"/>
<dbReference type="PANTHER" id="PTHR43047">
    <property type="entry name" value="TWO-COMPONENT HISTIDINE PROTEIN KINASE"/>
    <property type="match status" value="1"/>
</dbReference>
<dbReference type="InterPro" id="IPR036097">
    <property type="entry name" value="HisK_dim/P_sf"/>
</dbReference>
<dbReference type="InterPro" id="IPR003594">
    <property type="entry name" value="HATPase_dom"/>
</dbReference>
<dbReference type="InterPro" id="IPR005467">
    <property type="entry name" value="His_kinase_dom"/>
</dbReference>
<dbReference type="SUPFAM" id="SSF52172">
    <property type="entry name" value="CheY-like"/>
    <property type="match status" value="2"/>
</dbReference>
<dbReference type="PROSITE" id="PS50110">
    <property type="entry name" value="RESPONSE_REGULATORY"/>
    <property type="match status" value="2"/>
</dbReference>
<feature type="transmembrane region" description="Helical" evidence="10">
    <location>
        <begin position="6"/>
        <end position="26"/>
    </location>
</feature>
<dbReference type="CDD" id="cd16922">
    <property type="entry name" value="HATPase_EvgS-ArcB-TorS-like"/>
    <property type="match status" value="1"/>
</dbReference>
<evidence type="ECO:0000256" key="4">
    <source>
        <dbReference type="ARBA" id="ARBA00022553"/>
    </source>
</evidence>
<dbReference type="GO" id="GO:0009927">
    <property type="term" value="F:histidine phosphotransfer kinase activity"/>
    <property type="evidence" value="ECO:0007669"/>
    <property type="project" value="TreeGrafter"/>
</dbReference>
<feature type="modified residue" description="4-aspartylphosphate" evidence="8">
    <location>
        <position position="665"/>
    </location>
</feature>
<dbReference type="Pfam" id="PF00072">
    <property type="entry name" value="Response_reg"/>
    <property type="match status" value="2"/>
</dbReference>
<dbReference type="Gene3D" id="3.30.450.40">
    <property type="match status" value="1"/>
</dbReference>
<feature type="domain" description="Response regulatory" evidence="12">
    <location>
        <begin position="736"/>
        <end position="857"/>
    </location>
</feature>
<dbReference type="PANTHER" id="PTHR43047:SF72">
    <property type="entry name" value="OSMOSENSING HISTIDINE PROTEIN KINASE SLN1"/>
    <property type="match status" value="1"/>
</dbReference>
<name>A0A1I2JS88_9ACTN</name>
<feature type="compositionally biased region" description="Low complexity" evidence="9">
    <location>
        <begin position="860"/>
        <end position="905"/>
    </location>
</feature>
<dbReference type="Proteomes" id="UP000199645">
    <property type="component" value="Unassembled WGS sequence"/>
</dbReference>
<keyword evidence="5" id="KW-0808">Transferase</keyword>
<dbReference type="SUPFAM" id="SSF55781">
    <property type="entry name" value="GAF domain-like"/>
    <property type="match status" value="1"/>
</dbReference>
<dbReference type="SMART" id="SM00388">
    <property type="entry name" value="HisKA"/>
    <property type="match status" value="1"/>
</dbReference>
<feature type="transmembrane region" description="Helical" evidence="10">
    <location>
        <begin position="125"/>
        <end position="142"/>
    </location>
</feature>
<sequence length="974" mass="102117">MSVGWSRLVLLAAEATFAVLFLRALLDHLRRRDPLRRDVALVFAPFVLVVCIDMVRLTNHPLPQWQYAAGAAAILAQPYLTLRLAGRLRAVPRALTAAVLVGYLTLLVTIAVLPLPLPPPARTPAVLYFLTVELIAAALLFGEARTRTGANRARLMTAAGATVAFGCVILLRGRSSDTPLRAASIALALISAIGYLIAFQPPRWLRRAFAAAAAQLVTEQLLRAPADSPDQIWQTYAQIMRDQTGADAVAVLLHSPTGGYARIAYAGPAVPAGTGPIDADLDRLARERAPIRLRDGGPAVIGHFGDGLADDFVRVLRMRVPPDVEGAVLLLNRHRNLFSEDDLRLLADLGGQAGLLAERQAITAELSASVAALTRASQAKSDFLANMSHELRTPLNAIIGFSDLMRLEEPDGDRRRVPAEWVDHVHGSGRHLLGLINDILDLTKVESGRMELRLAPVRVDTTIEDLLAGLAPLFTGKRLAVRADLAPVTALADRLRLRQIVENLLSNAAKFTPDGGAVTVTARAAGERVRIVVADTGVGIATDDLERVFEEFQQAGDPDRRHSGTGLGLALTRRLVAAHHGEISLVSEPGRGSEFTVDLPAASVIAAAPRPGAGPYVLLIEDDPQSAELMSAQLGHAGYRVEVAGTGESGLALAREHRPDAVVLDVTLPGIDGWEVLRRFKTDHRLATIPVFFASILDEAPTGIALGAHDWFVKPVDQSTLISALTNAVAARPVPRVLLVDHDDEARRAIAEGLRAGGADVVACADGRDGLARSRTGEFDLIVCDMQSPDEDGFSLLAAIEQDPAGRHTPVLGLSAAALAPGHATPLIATAMAGGAVAEALAGAVPSRAVTATAAALTTTGPSLTTTEPSLTTTGPPVTTTESSLTTTEPPVTTTATAVTTTATAGPPPGAPAAGTSAPGAAEPSLTATAAAGGAAPPRLSPHPAVRRGTTRVPEITVTLRSAVPPTDARRSEP</sequence>
<comment type="catalytic activity">
    <reaction evidence="1">
        <text>ATP + protein L-histidine = ADP + protein N-phospho-L-histidine.</text>
        <dbReference type="EC" id="2.7.13.3"/>
    </reaction>
</comment>
<reference evidence="13 14" key="1">
    <citation type="submission" date="2016-10" db="EMBL/GenBank/DDBJ databases">
        <authorList>
            <person name="de Groot N.N."/>
        </authorList>
    </citation>
    <scope>NUCLEOTIDE SEQUENCE [LARGE SCALE GENOMIC DNA]</scope>
    <source>
        <strain evidence="13 14">DSM 43019</strain>
    </source>
</reference>
<keyword evidence="6 13" id="KW-0418">Kinase</keyword>
<evidence type="ECO:0000256" key="7">
    <source>
        <dbReference type="ARBA" id="ARBA00023012"/>
    </source>
</evidence>
<dbReference type="Pfam" id="PF02518">
    <property type="entry name" value="HATPase_c"/>
    <property type="match status" value="1"/>
</dbReference>
<dbReference type="FunFam" id="3.30.565.10:FF:000006">
    <property type="entry name" value="Sensor histidine kinase WalK"/>
    <property type="match status" value="1"/>
</dbReference>
<dbReference type="SMART" id="SM00448">
    <property type="entry name" value="REC"/>
    <property type="match status" value="2"/>
</dbReference>
<dbReference type="PROSITE" id="PS50109">
    <property type="entry name" value="HIS_KIN"/>
    <property type="match status" value="1"/>
</dbReference>
<feature type="transmembrane region" description="Helical" evidence="10">
    <location>
        <begin position="64"/>
        <end position="82"/>
    </location>
</feature>
<evidence type="ECO:0000256" key="1">
    <source>
        <dbReference type="ARBA" id="ARBA00000085"/>
    </source>
</evidence>
<feature type="modified residue" description="4-aspartylphosphate" evidence="8">
    <location>
        <position position="785"/>
    </location>
</feature>
<evidence type="ECO:0000256" key="9">
    <source>
        <dbReference type="SAM" id="MobiDB-lite"/>
    </source>
</evidence>
<dbReference type="GO" id="GO:0000155">
    <property type="term" value="F:phosphorelay sensor kinase activity"/>
    <property type="evidence" value="ECO:0007669"/>
    <property type="project" value="InterPro"/>
</dbReference>
<keyword evidence="10" id="KW-0812">Transmembrane</keyword>
<feature type="domain" description="Histidine kinase" evidence="11">
    <location>
        <begin position="386"/>
        <end position="603"/>
    </location>
</feature>
<evidence type="ECO:0000256" key="2">
    <source>
        <dbReference type="ARBA" id="ARBA00004236"/>
    </source>
</evidence>
<feature type="region of interest" description="Disordered" evidence="9">
    <location>
        <begin position="860"/>
        <end position="974"/>
    </location>
</feature>
<evidence type="ECO:0000256" key="8">
    <source>
        <dbReference type="PROSITE-ProRule" id="PRU00169"/>
    </source>
</evidence>
<feature type="compositionally biased region" description="Low complexity" evidence="9">
    <location>
        <begin position="912"/>
        <end position="938"/>
    </location>
</feature>
<dbReference type="InterPro" id="IPR003661">
    <property type="entry name" value="HisK_dim/P_dom"/>
</dbReference>
<evidence type="ECO:0000259" key="12">
    <source>
        <dbReference type="PROSITE" id="PS50110"/>
    </source>
</evidence>
<dbReference type="InterPro" id="IPR029016">
    <property type="entry name" value="GAF-like_dom_sf"/>
</dbReference>
<dbReference type="CDD" id="cd17574">
    <property type="entry name" value="REC_OmpR"/>
    <property type="match status" value="1"/>
</dbReference>
<dbReference type="InterPro" id="IPR011006">
    <property type="entry name" value="CheY-like_superfamily"/>
</dbReference>
<dbReference type="CDD" id="cd00082">
    <property type="entry name" value="HisKA"/>
    <property type="match status" value="1"/>
</dbReference>
<dbReference type="AlphaFoldDB" id="A0A1I2JS88"/>
<proteinExistence type="predicted"/>
<comment type="subcellular location">
    <subcellularLocation>
        <location evidence="2">Cell membrane</location>
    </subcellularLocation>
</comment>
<keyword evidence="14" id="KW-1185">Reference proteome</keyword>
<dbReference type="CDD" id="cd00156">
    <property type="entry name" value="REC"/>
    <property type="match status" value="1"/>
</dbReference>
<keyword evidence="10" id="KW-0472">Membrane</keyword>
<dbReference type="Pfam" id="PF00512">
    <property type="entry name" value="HisKA"/>
    <property type="match status" value="1"/>
</dbReference>
<feature type="transmembrane region" description="Helical" evidence="10">
    <location>
        <begin position="179"/>
        <end position="199"/>
    </location>
</feature>
<dbReference type="Gene3D" id="1.10.287.130">
    <property type="match status" value="1"/>
</dbReference>
<keyword evidence="10" id="KW-1133">Transmembrane helix</keyword>
<gene>
    <name evidence="13" type="ORF">SAMN05421541_113217</name>
</gene>
<dbReference type="PRINTS" id="PR00344">
    <property type="entry name" value="BCTRLSENSOR"/>
</dbReference>
<dbReference type="Gene3D" id="3.30.565.10">
    <property type="entry name" value="Histidine kinase-like ATPase, C-terminal domain"/>
    <property type="match status" value="1"/>
</dbReference>
<feature type="domain" description="Response regulatory" evidence="12">
    <location>
        <begin position="616"/>
        <end position="729"/>
    </location>
</feature>
<dbReference type="STRING" id="35752.SAMN05421541_113217"/>
<evidence type="ECO:0000256" key="3">
    <source>
        <dbReference type="ARBA" id="ARBA00012438"/>
    </source>
</evidence>
<dbReference type="Gene3D" id="3.40.50.2300">
    <property type="match status" value="2"/>
</dbReference>